<feature type="transmembrane region" description="Helical" evidence="9">
    <location>
        <begin position="1147"/>
        <end position="1166"/>
    </location>
</feature>
<feature type="compositionally biased region" description="Basic residues" evidence="8">
    <location>
        <begin position="1303"/>
        <end position="1313"/>
    </location>
</feature>
<sequence>MTSRDAYIALTPEYAEFPVSDLPSTSINIGHPWSRHELVPQVQIPSIDADDAGEGQHVKRTVQRLAYLDRFLDVVKTNTGLLLIVLSQAFGAVMNVCVKMLNDIDPPIPTLELVAVRQFLTYVCCIIYMLSVGIHDPFLGPKEVRLLLVVRGVVGFLGLFGVYYPLQYLSLSDGTVLTFLAPLSTAMAGSVILGENFKRREAFAGIVSLLGIILIARPAALFGRESTGASTEGASIPENASEKGTPGDRLVAVGVALVGVMGFTGAYISIRAIGKRAHPMHVMNVFFAFCVIISTVSMVATRTSWVVALRWDWFFLLFVITVAGFISQVCRVSSNLHKPTSDWDAPGINEQMFLTMGLQREAAGRGSMAIYTQIVFAMILERIFFHTIPSVMSVLGSVLILASALYISAINLKEAEGSATGGGENLGLSRLDADAAPSFSTDFGSSLEDLHSLLLVFVAMSQSGTGSRWSTQEPKHTSIPLPFIDHTTWHGPTGFKLALVTDDHIIAAGPDVVNVYTFPDCQLLHCLEVEETKEPVVSLDAHYEAGSGTLVVASYRKFVRFWDIGSGVYLGRVTFGTQSCLRVDVAFHLLILKPELVDKGQSVIGGKGRWPKEPLVLMWNRASSALWICELPLAGGHGSGMVATDHPSARCIETHGHAITSVDGKGRRILTGSLDCTVRVWDVVTGEREWCFVGHATTVSSVKMSDLKAYSISLDGKLRIWSLSTGECSNILEAASDRGYIPIEISNNHLVYPPTHRTLCIWDIMKERPKYHLTDVNEKVWYHDDAKIVVESDGALKVADISTGIWTKELRPQLGDVGKILWEFLEVWDFGGDAAKTNGAESVEDLDNEGALSSMALRDAYRGAMTPEYADFAHSRSHSRIMSSSTPSARRSSLTYDHDKVVPLDAASTSEESIASGSKIWSLKAQQGWMGVVVDVMKKNSGLLLITASQAFGAVTNISVKLLNQIDPPISTLQLVAIRMFMTYLICVGYMLYKGIPDPFLGPKDVRSLLVVRGIVGFLAMFGLYYPLQYLSLSDVTVLMFLTPLCTALAGVVLLGENFRRREAFVGIVSLLGVVMIARPTALFGTGSQPMAMSDDMMMASGMMMAEKGTARDRLVAVGVTLIGVMGFAGGYISIRAIGKKAHYMHNMAYFFIFPVFISLITMLATRTPWIMVARWDWFAVWASIIGFGFCTQSLLVLGLQRETAGRGSMAMYTQIIFAAILERIIFHVNPTFLSVLGSVLILTSAVYLSVMDFRDSGEPVKVSPSDLSRAEGTREMEEGLLHSPSSEEVNLEHPSTNGMSFHNRKRKYRQVHRNQGGSRRDYEPAYEEPKEEEFLAHHKAYLNSLAGPSSSPSASGSAPWDRGHGHVQAQERHHDPLQALYIQAYEADIVRGPKAIAAAESLEVVEYRLEKVKQDNGKEKVIAVGTVPKIGSALIRWGGNGARDDDFRKVYGFGREEDEEEESWPPLPKVSIAAENDETAIWVDRYDARLLLDALPKKDTTIQPRPSSPTGWSDLPSDSEDTFFLRADEIEDFKREKRRRLLEQTRKERLKARMEEDGDDLEEGLKEEDAWGGSDEEPDDLQKELMKRTATHLVSSPNTAQLEMRILANHGGDKRFAFLRGRWSRAWNVAKAKARKEKEEKAAAKESKQSAGLGALTGYGSDDGSASEQENQDGAPGATEAQGSSVKGLMDAGEVRHQKVDEEAAKEARRKRLKAWKEQRKVFKHDEKTCIAGPRASVMPAAPSACGKTTNFHTANVKAFWDGTPSEGAPDEPIDIKGNNLEVVLSSVPLPSSMSSRSAFDARTPEYADFSVPHTPIPGILNPTAPRRPVLNENLHSFDEEIDDKHATSRLAVVRRRVSDFLEENAGLLFITGSQALFSFMNVAVKVLNGIDPPVPTLEAIGGCPNGNNTANSSNLRLAMGVPDPFLGPKGVRLLLVARGFIGFFGLFGVYYSLQYLSLSDATVLTFLAPMCTAIAGAVLLGENFSRRQAFAGSKLSAPVLHWISSYFDIVVSLIGVVLIARPAALFGSSSHSPQADGGEGVPIPNASGEKGSPRDRLIAVGVALIGVLGATGAYISIRAIGKRAHPLHSMTFFSVFCVFISSVSMIINKTHIIVPTRLDWLALLIMIGIFGFGAQTLLTMGLQRETAGRGTMAVYTQIVFATILERIFFHTVPTVLSVTGTLLIIGSALYVALTKEKDPPKAKPKPSAINMQQLFLEAELEEGLLSSPTEQESKQEIGKEN</sequence>
<feature type="compositionally biased region" description="Polar residues" evidence="8">
    <location>
        <begin position="1502"/>
        <end position="1512"/>
    </location>
</feature>
<evidence type="ECO:0000256" key="5">
    <source>
        <dbReference type="ARBA" id="ARBA00022989"/>
    </source>
</evidence>
<dbReference type="InterPro" id="IPR036322">
    <property type="entry name" value="WD40_repeat_dom_sf"/>
</dbReference>
<feature type="repeat" description="WD" evidence="7">
    <location>
        <begin position="692"/>
        <end position="731"/>
    </location>
</feature>
<dbReference type="SMART" id="SM00320">
    <property type="entry name" value="WD40"/>
    <property type="match status" value="3"/>
</dbReference>
<feature type="transmembrane region" description="Helical" evidence="9">
    <location>
        <begin position="1038"/>
        <end position="1057"/>
    </location>
</feature>
<dbReference type="Gene3D" id="2.130.10.10">
    <property type="entry name" value="YVTN repeat-like/Quinoprotein amine dehydrogenase"/>
    <property type="match status" value="2"/>
</dbReference>
<feature type="transmembrane region" description="Helical" evidence="9">
    <location>
        <begin position="282"/>
        <end position="301"/>
    </location>
</feature>
<keyword evidence="4" id="KW-0677">Repeat</keyword>
<comment type="subcellular location">
    <subcellularLocation>
        <location evidence="1">Membrane</location>
        <topology evidence="1">Multi-pass membrane protein</topology>
    </subcellularLocation>
</comment>
<feature type="region of interest" description="Disordered" evidence="8">
    <location>
        <begin position="1259"/>
        <end position="1329"/>
    </location>
</feature>
<feature type="transmembrane region" description="Helical" evidence="9">
    <location>
        <begin position="146"/>
        <end position="164"/>
    </location>
</feature>
<accession>A0A409YTG2</accession>
<feature type="domain" description="EamA" evidence="10">
    <location>
        <begin position="943"/>
        <end position="1078"/>
    </location>
</feature>
<feature type="transmembrane region" description="Helical" evidence="9">
    <location>
        <begin position="1233"/>
        <end position="1251"/>
    </location>
</feature>
<feature type="compositionally biased region" description="Basic and acidic residues" evidence="8">
    <location>
        <begin position="1637"/>
        <end position="1649"/>
    </location>
</feature>
<reference evidence="11 12" key="1">
    <citation type="journal article" date="2018" name="Evol. Lett.">
        <title>Horizontal gene cluster transfer increased hallucinogenic mushroom diversity.</title>
        <authorList>
            <person name="Reynolds H.T."/>
            <person name="Vijayakumar V."/>
            <person name="Gluck-Thaler E."/>
            <person name="Korotkin H.B."/>
            <person name="Matheny P.B."/>
            <person name="Slot J.C."/>
        </authorList>
    </citation>
    <scope>NUCLEOTIDE SEQUENCE [LARGE SCALE GENOMIC DNA]</scope>
    <source>
        <strain evidence="11 12">SRW20</strain>
    </source>
</reference>
<feature type="transmembrane region" description="Helical" evidence="9">
    <location>
        <begin position="202"/>
        <end position="220"/>
    </location>
</feature>
<feature type="domain" description="EamA" evidence="10">
    <location>
        <begin position="2061"/>
        <end position="2193"/>
    </location>
</feature>
<dbReference type="EMBL" id="NHYE01000347">
    <property type="protein sequence ID" value="PPR06301.1"/>
    <property type="molecule type" value="Genomic_DNA"/>
</dbReference>
<comment type="caution">
    <text evidence="11">The sequence shown here is derived from an EMBL/GenBank/DDBJ whole genome shotgun (WGS) entry which is preliminary data.</text>
</comment>
<feature type="transmembrane region" description="Helical" evidence="9">
    <location>
        <begin position="80"/>
        <end position="101"/>
    </location>
</feature>
<dbReference type="PROSITE" id="PS50082">
    <property type="entry name" value="WD_REPEATS_2"/>
    <property type="match status" value="2"/>
</dbReference>
<dbReference type="OrthoDB" id="2552978at2759"/>
<feature type="compositionally biased region" description="Low complexity" evidence="8">
    <location>
        <begin position="1347"/>
        <end position="1360"/>
    </location>
</feature>
<feature type="region of interest" description="Disordered" evidence="8">
    <location>
        <begin position="1346"/>
        <end position="1372"/>
    </location>
</feature>
<keyword evidence="12" id="KW-1185">Reference proteome</keyword>
<dbReference type="Pfam" id="PF00892">
    <property type="entry name" value="EamA"/>
    <property type="match status" value="5"/>
</dbReference>
<feature type="transmembrane region" description="Helical" evidence="9">
    <location>
        <begin position="1965"/>
        <end position="1983"/>
    </location>
</feature>
<feature type="region of interest" description="Disordered" evidence="8">
    <location>
        <begin position="2032"/>
        <end position="2054"/>
    </location>
</feature>
<feature type="transmembrane region" description="Helical" evidence="9">
    <location>
        <begin position="2122"/>
        <end position="2142"/>
    </location>
</feature>
<feature type="transmembrane region" description="Helical" evidence="9">
    <location>
        <begin position="113"/>
        <end position="134"/>
    </location>
</feature>
<evidence type="ECO:0000256" key="7">
    <source>
        <dbReference type="PROSITE-ProRule" id="PRU00221"/>
    </source>
</evidence>
<evidence type="ECO:0000256" key="1">
    <source>
        <dbReference type="ARBA" id="ARBA00004141"/>
    </source>
</evidence>
<evidence type="ECO:0000256" key="9">
    <source>
        <dbReference type="SAM" id="Phobius"/>
    </source>
</evidence>
<dbReference type="Pfam" id="PF00400">
    <property type="entry name" value="WD40"/>
    <property type="match status" value="1"/>
</dbReference>
<feature type="domain" description="EamA" evidence="10">
    <location>
        <begin position="1120"/>
        <end position="1250"/>
    </location>
</feature>
<feature type="transmembrane region" description="Helical" evidence="9">
    <location>
        <begin position="1115"/>
        <end position="1135"/>
    </location>
</feature>
<dbReference type="InterPro" id="IPR001680">
    <property type="entry name" value="WD40_rpt"/>
</dbReference>
<evidence type="ECO:0000313" key="12">
    <source>
        <dbReference type="Proteomes" id="UP000284706"/>
    </source>
</evidence>
<feature type="transmembrane region" description="Helical" evidence="9">
    <location>
        <begin position="2059"/>
        <end position="2079"/>
    </location>
</feature>
<feature type="transmembrane region" description="Helical" evidence="9">
    <location>
        <begin position="2177"/>
        <end position="2195"/>
    </location>
</feature>
<dbReference type="PANTHER" id="PTHR22911:SF6">
    <property type="entry name" value="SOLUTE CARRIER FAMILY 35 MEMBER G1"/>
    <property type="match status" value="1"/>
</dbReference>
<dbReference type="InterPro" id="IPR015943">
    <property type="entry name" value="WD40/YVTN_repeat-like_dom_sf"/>
</dbReference>
<dbReference type="InterPro" id="IPR019775">
    <property type="entry name" value="WD40_repeat_CS"/>
</dbReference>
<keyword evidence="6 9" id="KW-0472">Membrane</keyword>
<evidence type="ECO:0000256" key="4">
    <source>
        <dbReference type="ARBA" id="ARBA00022737"/>
    </source>
</evidence>
<feature type="compositionally biased region" description="Polar residues" evidence="8">
    <location>
        <begin position="1284"/>
        <end position="1301"/>
    </location>
</feature>
<evidence type="ECO:0000256" key="6">
    <source>
        <dbReference type="ARBA" id="ARBA00023136"/>
    </source>
</evidence>
<feature type="transmembrane region" description="Helical" evidence="9">
    <location>
        <begin position="1005"/>
        <end position="1026"/>
    </location>
</feature>
<evidence type="ECO:0000313" key="11">
    <source>
        <dbReference type="EMBL" id="PPR06301.1"/>
    </source>
</evidence>
<feature type="region of interest" description="Disordered" evidence="8">
    <location>
        <begin position="1553"/>
        <end position="1580"/>
    </location>
</feature>
<dbReference type="SUPFAM" id="SSF50978">
    <property type="entry name" value="WD40 repeat-like"/>
    <property type="match status" value="1"/>
</dbReference>
<evidence type="ECO:0000256" key="8">
    <source>
        <dbReference type="SAM" id="MobiDB-lite"/>
    </source>
</evidence>
<feature type="transmembrane region" description="Helical" evidence="9">
    <location>
        <begin position="176"/>
        <end position="195"/>
    </location>
</feature>
<dbReference type="InParanoid" id="A0A409YTG2"/>
<protein>
    <recommendedName>
        <fullName evidence="10">EamA domain-containing protein</fullName>
    </recommendedName>
</protein>
<keyword evidence="2 7" id="KW-0853">WD repeat</keyword>
<organism evidence="11 12">
    <name type="scientific">Gymnopilus dilepis</name>
    <dbReference type="NCBI Taxonomy" id="231916"/>
    <lineage>
        <taxon>Eukaryota</taxon>
        <taxon>Fungi</taxon>
        <taxon>Dikarya</taxon>
        <taxon>Basidiomycota</taxon>
        <taxon>Agaricomycotina</taxon>
        <taxon>Agaricomycetes</taxon>
        <taxon>Agaricomycetidae</taxon>
        <taxon>Agaricales</taxon>
        <taxon>Agaricineae</taxon>
        <taxon>Hymenogastraceae</taxon>
        <taxon>Gymnopilus</taxon>
    </lineage>
</organism>
<evidence type="ECO:0000259" key="10">
    <source>
        <dbReference type="Pfam" id="PF00892"/>
    </source>
</evidence>
<evidence type="ECO:0000256" key="3">
    <source>
        <dbReference type="ARBA" id="ARBA00022692"/>
    </source>
</evidence>
<dbReference type="InterPro" id="IPR037185">
    <property type="entry name" value="EmrE-like"/>
</dbReference>
<feature type="domain" description="EamA" evidence="10">
    <location>
        <begin position="79"/>
        <end position="216"/>
    </location>
</feature>
<feature type="region of interest" description="Disordered" evidence="8">
    <location>
        <begin position="1636"/>
        <end position="1686"/>
    </location>
</feature>
<feature type="transmembrane region" description="Helical" evidence="9">
    <location>
        <begin position="2004"/>
        <end position="2022"/>
    </location>
</feature>
<dbReference type="Proteomes" id="UP000284706">
    <property type="component" value="Unassembled WGS sequence"/>
</dbReference>
<dbReference type="PROSITE" id="PS00678">
    <property type="entry name" value="WD_REPEATS_1"/>
    <property type="match status" value="1"/>
</dbReference>
<feature type="transmembrane region" description="Helical" evidence="9">
    <location>
        <begin position="391"/>
        <end position="409"/>
    </location>
</feature>
<dbReference type="PANTHER" id="PTHR22911">
    <property type="entry name" value="ACYL-MALONYL CONDENSING ENZYME-RELATED"/>
    <property type="match status" value="1"/>
</dbReference>
<gene>
    <name evidence="11" type="ORF">CVT26_005133</name>
</gene>
<feature type="region of interest" description="Disordered" evidence="8">
    <location>
        <begin position="1500"/>
        <end position="1519"/>
    </location>
</feature>
<dbReference type="SUPFAM" id="SSF103481">
    <property type="entry name" value="Multidrug resistance efflux transporter EmrE"/>
    <property type="match status" value="6"/>
</dbReference>
<feature type="transmembrane region" description="Helical" evidence="9">
    <location>
        <begin position="1935"/>
        <end position="1953"/>
    </location>
</feature>
<dbReference type="GO" id="GO:0016020">
    <property type="term" value="C:membrane"/>
    <property type="evidence" value="ECO:0007669"/>
    <property type="project" value="UniProtKB-SubCell"/>
</dbReference>
<evidence type="ECO:0000256" key="2">
    <source>
        <dbReference type="ARBA" id="ARBA00022574"/>
    </source>
</evidence>
<keyword evidence="3 9" id="KW-0812">Transmembrane</keyword>
<feature type="transmembrane region" description="Helical" evidence="9">
    <location>
        <begin position="313"/>
        <end position="330"/>
    </location>
</feature>
<feature type="compositionally biased region" description="Basic and acidic residues" evidence="8">
    <location>
        <begin position="1362"/>
        <end position="1372"/>
    </location>
</feature>
<feature type="transmembrane region" description="Helical" evidence="9">
    <location>
        <begin position="250"/>
        <end position="270"/>
    </location>
</feature>
<feature type="transmembrane region" description="Helical" evidence="9">
    <location>
        <begin position="1064"/>
        <end position="1084"/>
    </location>
</feature>
<keyword evidence="5 9" id="KW-1133">Transmembrane helix</keyword>
<feature type="compositionally biased region" description="Basic and acidic residues" evidence="8">
    <location>
        <begin position="1269"/>
        <end position="1281"/>
    </location>
</feature>
<proteinExistence type="predicted"/>
<dbReference type="STRING" id="231916.A0A409YTG2"/>
<feature type="repeat" description="WD" evidence="7">
    <location>
        <begin position="652"/>
        <end position="687"/>
    </location>
</feature>
<feature type="transmembrane region" description="Helical" evidence="9">
    <location>
        <begin position="972"/>
        <end position="993"/>
    </location>
</feature>
<feature type="domain" description="EamA" evidence="10">
    <location>
        <begin position="1930"/>
        <end position="1993"/>
    </location>
</feature>
<feature type="transmembrane region" description="Helical" evidence="9">
    <location>
        <begin position="1178"/>
        <end position="1198"/>
    </location>
</feature>
<dbReference type="InterPro" id="IPR000620">
    <property type="entry name" value="EamA_dom"/>
</dbReference>
<name>A0A409YTG2_9AGAR</name>
<feature type="transmembrane region" description="Helical" evidence="9">
    <location>
        <begin position="2091"/>
        <end position="2110"/>
    </location>
</feature>